<dbReference type="Proteomes" id="UP001164286">
    <property type="component" value="Unassembled WGS sequence"/>
</dbReference>
<dbReference type="GeneID" id="77725861"/>
<evidence type="ECO:0000259" key="6">
    <source>
        <dbReference type="PROSITE" id="PS50219"/>
    </source>
</evidence>
<keyword evidence="1" id="KW-0597">Phosphoprotein</keyword>
<evidence type="ECO:0000256" key="2">
    <source>
        <dbReference type="ARBA" id="ARBA00022658"/>
    </source>
</evidence>
<evidence type="ECO:0000313" key="7">
    <source>
        <dbReference type="EMBL" id="KAI9638198.1"/>
    </source>
</evidence>
<dbReference type="InterPro" id="IPR052233">
    <property type="entry name" value="Rho-type_GEFs"/>
</dbReference>
<dbReference type="PROSITE" id="PS50219">
    <property type="entry name" value="CNH"/>
    <property type="match status" value="1"/>
</dbReference>
<feature type="domain" description="PH" evidence="4">
    <location>
        <begin position="681"/>
        <end position="800"/>
    </location>
</feature>
<name>A0AA38HBI5_9TREE</name>
<dbReference type="InterPro" id="IPR001849">
    <property type="entry name" value="PH_domain"/>
</dbReference>
<keyword evidence="8" id="KW-1185">Reference proteome</keyword>
<dbReference type="InterPro" id="IPR041675">
    <property type="entry name" value="PH_5"/>
</dbReference>
<feature type="domain" description="DH" evidence="5">
    <location>
        <begin position="449"/>
        <end position="643"/>
    </location>
</feature>
<dbReference type="PANTHER" id="PTHR46572">
    <property type="entry name" value="RHO1 GDP-GTP EXCHANGE PROTEIN 1-RELATED"/>
    <property type="match status" value="1"/>
</dbReference>
<dbReference type="Gene3D" id="2.30.29.30">
    <property type="entry name" value="Pleckstrin-homology domain (PH domain)/Phosphotyrosine-binding domain (PTB)"/>
    <property type="match status" value="1"/>
</dbReference>
<dbReference type="InterPro" id="IPR000219">
    <property type="entry name" value="DH_dom"/>
</dbReference>
<feature type="domain" description="DH" evidence="5">
    <location>
        <begin position="231"/>
        <end position="408"/>
    </location>
</feature>
<proteinExistence type="predicted"/>
<evidence type="ECO:0000256" key="1">
    <source>
        <dbReference type="ARBA" id="ARBA00022553"/>
    </source>
</evidence>
<accession>A0AA38HBI5</accession>
<gene>
    <name evidence="7" type="ORF">MKK02DRAFT_23015</name>
</gene>
<feature type="domain" description="CNH" evidence="6">
    <location>
        <begin position="813"/>
        <end position="1135"/>
    </location>
</feature>
<evidence type="ECO:0000313" key="8">
    <source>
        <dbReference type="Proteomes" id="UP001164286"/>
    </source>
</evidence>
<protein>
    <submittedName>
        <fullName evidence="7">Dbl homology domain-containing protein</fullName>
    </submittedName>
</protein>
<dbReference type="PROSITE" id="PS50003">
    <property type="entry name" value="PH_DOMAIN"/>
    <property type="match status" value="1"/>
</dbReference>
<dbReference type="PROSITE" id="PS50010">
    <property type="entry name" value="DH_2"/>
    <property type="match status" value="2"/>
</dbReference>
<dbReference type="Pfam" id="PF00621">
    <property type="entry name" value="RhoGEF"/>
    <property type="match status" value="2"/>
</dbReference>
<dbReference type="Pfam" id="PF00780">
    <property type="entry name" value="CNH"/>
    <property type="match status" value="2"/>
</dbReference>
<dbReference type="InterPro" id="IPR035899">
    <property type="entry name" value="DBL_dom_sf"/>
</dbReference>
<dbReference type="RefSeq" id="XP_052947975.1">
    <property type="nucleotide sequence ID" value="XM_053086660.1"/>
</dbReference>
<organism evidence="7 8">
    <name type="scientific">Dioszegia hungarica</name>
    <dbReference type="NCBI Taxonomy" id="4972"/>
    <lineage>
        <taxon>Eukaryota</taxon>
        <taxon>Fungi</taxon>
        <taxon>Dikarya</taxon>
        <taxon>Basidiomycota</taxon>
        <taxon>Agaricomycotina</taxon>
        <taxon>Tremellomycetes</taxon>
        <taxon>Tremellales</taxon>
        <taxon>Bulleribasidiaceae</taxon>
        <taxon>Dioszegia</taxon>
    </lineage>
</organism>
<evidence type="ECO:0000256" key="3">
    <source>
        <dbReference type="SAM" id="MobiDB-lite"/>
    </source>
</evidence>
<dbReference type="EMBL" id="JAKWFO010000003">
    <property type="protein sequence ID" value="KAI9638198.1"/>
    <property type="molecule type" value="Genomic_DNA"/>
</dbReference>
<dbReference type="SMART" id="SM00233">
    <property type="entry name" value="PH"/>
    <property type="match status" value="1"/>
</dbReference>
<dbReference type="SUPFAM" id="SSF50729">
    <property type="entry name" value="PH domain-like"/>
    <property type="match status" value="1"/>
</dbReference>
<dbReference type="Gene3D" id="1.20.900.10">
    <property type="entry name" value="Dbl homology (DH) domain"/>
    <property type="match status" value="2"/>
</dbReference>
<dbReference type="AlphaFoldDB" id="A0AA38HBI5"/>
<feature type="region of interest" description="Disordered" evidence="3">
    <location>
        <begin position="1"/>
        <end position="27"/>
    </location>
</feature>
<reference evidence="7" key="1">
    <citation type="journal article" date="2022" name="G3 (Bethesda)">
        <title>High quality genome of the basidiomycete yeast Dioszegia hungarica PDD-24b-2 isolated from cloud water.</title>
        <authorList>
            <person name="Jarrige D."/>
            <person name="Haridas S."/>
            <person name="Bleykasten-Grosshans C."/>
            <person name="Joly M."/>
            <person name="Nadalig T."/>
            <person name="Sancelme M."/>
            <person name="Vuilleumier S."/>
            <person name="Grigoriev I.V."/>
            <person name="Amato P."/>
            <person name="Bringel F."/>
        </authorList>
    </citation>
    <scope>NUCLEOTIDE SEQUENCE</scope>
    <source>
        <strain evidence="7">PDD-24b-2</strain>
    </source>
</reference>
<dbReference type="InterPro" id="IPR011993">
    <property type="entry name" value="PH-like_dom_sf"/>
</dbReference>
<dbReference type="Pfam" id="PF15405">
    <property type="entry name" value="PH_5"/>
    <property type="match status" value="1"/>
</dbReference>
<sequence length="1150" mass="131762">MARPPSEAFQESLEGQQGRSPSPVLPAPDWAARKLQIHQGGEDSDEYEEEWEEEADEIRFFQPAFLSESAVQLRDRVERRRHLKAGIAWVGSCTGRDIVTTLHSFLPAYTRETPTDRRFALITAQSLQNQLWFVEVDWDIKPLRDSPDDVFRFMGEMEGMESELPKGLMTMATRCYSPSCPGDNRCYASRCPYRTAPVTFLYEAPQPVREPKRDWQEEVDPLHRLSSHQVDRQTIIRQAIQSEIQYEADLTAMENFIIGLKDVIPYYRLDGFLSDVFGNAMELREACRRILDNFSIRQREQHPLIRTVGDIFLEAATDFRLIYPEYTGNVPSAELVIRKELDENPQFRLFNERVVREDRRRDIKYLVARPTNQLQRYPALLEAILNATEEEDPDRDFLVEALSSIRNLSAISQLKVFHGSKGRGLAGKKQWYDLVPEEMRRDLPKKEQKRQMQIWELIQGEMEYVADLETIDQLFVGGLREAEPAIIDRSRVDDFIDQVFHNYRSLLHVHQDLLDKLQARQLEQHPSVGAIADLVFDAALNWQEAYMEYVTHYPIAKAKVQEEQRKNKRFADFLEACLKHPMSNRQDVYHFINRPIPRLLRYNLLLADILKSLQEVADVHPDIETIPQVIELIGLLGKATQKGVAVNEAKVDLWNLEQTLDNGKFGSRVIKDLDLLNPMRELIYKSTVYRQPESIGSSWVELRLILLDNYLVLAKPERRKGEKFIINRRPIPIELLSLGSFGEGPRSRPTGKLFGAAEDMIWPLNVLFIGQGQLGGQYTLFAESQTVRNEWHEKLQHAKVLRAEVNDAAKVFELTPLSTDTFYQPSNYTRFLVAIGCEEGVWIGLRHDPSSLRKVLHVKAVTNIAVLEEFGIFLVLQDKSLLAYHLEALVPSGLSPQVRSAPQRLSPGKDIIFFTVGQLSGRTLVLYMKRKGNDSLFRVLEPITNSDNRQRRPFGNLLGQRSEWFRLYKDFFIPTEALSVHFLKHKLAVVCAKGFEIMDLTDLKGGSIPPNRSQEAIEWEGRPDSAAFHPPYVLLVSAQFIEIRHIDTAKLVQIYTGGDIRLTWDGTGGMSRPLIDNPGPKGYGPEVKSQEPNIHICRRPDTQKARGVIGQHVFELTPTLLLNNPLLNPNTHDSNYFPPAPLVQVSQGQA</sequence>
<dbReference type="GO" id="GO:0005085">
    <property type="term" value="F:guanyl-nucleotide exchange factor activity"/>
    <property type="evidence" value="ECO:0007669"/>
    <property type="project" value="UniProtKB-KW"/>
</dbReference>
<dbReference type="SUPFAM" id="SSF48065">
    <property type="entry name" value="DBL homology domain (DH-domain)"/>
    <property type="match status" value="2"/>
</dbReference>
<dbReference type="InterPro" id="IPR001180">
    <property type="entry name" value="CNH_dom"/>
</dbReference>
<keyword evidence="2" id="KW-0344">Guanine-nucleotide releasing factor</keyword>
<comment type="caution">
    <text evidence="7">The sequence shown here is derived from an EMBL/GenBank/DDBJ whole genome shotgun (WGS) entry which is preliminary data.</text>
</comment>
<dbReference type="PANTHER" id="PTHR46572:SF1">
    <property type="entry name" value="RHO1 GUANINE NUCLEOTIDE EXCHANGE FACTOR TUS1"/>
    <property type="match status" value="1"/>
</dbReference>
<evidence type="ECO:0000259" key="5">
    <source>
        <dbReference type="PROSITE" id="PS50010"/>
    </source>
</evidence>
<dbReference type="SMART" id="SM00325">
    <property type="entry name" value="RhoGEF"/>
    <property type="match status" value="2"/>
</dbReference>
<dbReference type="CDD" id="cd00160">
    <property type="entry name" value="RhoGEF"/>
    <property type="match status" value="1"/>
</dbReference>
<evidence type="ECO:0000259" key="4">
    <source>
        <dbReference type="PROSITE" id="PS50003"/>
    </source>
</evidence>